<dbReference type="SMART" id="SM00487">
    <property type="entry name" value="DEXDc"/>
    <property type="match status" value="1"/>
</dbReference>
<evidence type="ECO:0000313" key="17">
    <source>
        <dbReference type="EMBL" id="KDQ58746.1"/>
    </source>
</evidence>
<keyword evidence="5 12" id="KW-0378">Hydrolase</keyword>
<dbReference type="InterPro" id="IPR014001">
    <property type="entry name" value="Helicase_ATP-bd"/>
</dbReference>
<keyword evidence="3" id="KW-0690">Ribosome biogenesis</keyword>
<protein>
    <recommendedName>
        <fullName evidence="2">RNA helicase</fullName>
        <ecNumber evidence="2">3.6.4.13</ecNumber>
    </recommendedName>
</protein>
<dbReference type="STRING" id="933084.A0A067Q826"/>
<dbReference type="InterPro" id="IPR050079">
    <property type="entry name" value="DEAD_box_RNA_helicase"/>
</dbReference>
<dbReference type="InterPro" id="IPR011545">
    <property type="entry name" value="DEAD/DEAH_box_helicase_dom"/>
</dbReference>
<dbReference type="PROSITE" id="PS51194">
    <property type="entry name" value="HELICASE_CTER"/>
    <property type="match status" value="1"/>
</dbReference>
<dbReference type="AlphaFoldDB" id="A0A067Q826"/>
<dbReference type="PROSITE" id="PS51195">
    <property type="entry name" value="Q_MOTIF"/>
    <property type="match status" value="1"/>
</dbReference>
<gene>
    <name evidence="17" type="ORF">JAAARDRAFT_34601</name>
</gene>
<evidence type="ECO:0000256" key="5">
    <source>
        <dbReference type="ARBA" id="ARBA00022801"/>
    </source>
</evidence>
<feature type="domain" description="Helicase ATP-binding" evidence="14">
    <location>
        <begin position="170"/>
        <end position="439"/>
    </location>
</feature>
<evidence type="ECO:0000256" key="1">
    <source>
        <dbReference type="ARBA" id="ARBA00004123"/>
    </source>
</evidence>
<dbReference type="InterPro" id="IPR001650">
    <property type="entry name" value="Helicase_C-like"/>
</dbReference>
<evidence type="ECO:0000256" key="7">
    <source>
        <dbReference type="ARBA" id="ARBA00022840"/>
    </source>
</evidence>
<feature type="region of interest" description="Disordered" evidence="13">
    <location>
        <begin position="246"/>
        <end position="302"/>
    </location>
</feature>
<evidence type="ECO:0000256" key="3">
    <source>
        <dbReference type="ARBA" id="ARBA00022517"/>
    </source>
</evidence>
<feature type="region of interest" description="Disordered" evidence="13">
    <location>
        <begin position="757"/>
        <end position="789"/>
    </location>
</feature>
<dbReference type="GO" id="GO:0003723">
    <property type="term" value="F:RNA binding"/>
    <property type="evidence" value="ECO:0007669"/>
    <property type="project" value="UniProtKB-KW"/>
</dbReference>
<dbReference type="InterPro" id="IPR014014">
    <property type="entry name" value="RNA_helicase_DEAD_Q_motif"/>
</dbReference>
<dbReference type="Pfam" id="PF00271">
    <property type="entry name" value="Helicase_C"/>
    <property type="match status" value="1"/>
</dbReference>
<dbReference type="EMBL" id="KL197717">
    <property type="protein sequence ID" value="KDQ58746.1"/>
    <property type="molecule type" value="Genomic_DNA"/>
</dbReference>
<feature type="compositionally biased region" description="Polar residues" evidence="13">
    <location>
        <begin position="10"/>
        <end position="19"/>
    </location>
</feature>
<dbReference type="PROSITE" id="PS00039">
    <property type="entry name" value="DEAD_ATP_HELICASE"/>
    <property type="match status" value="1"/>
</dbReference>
<evidence type="ECO:0000256" key="13">
    <source>
        <dbReference type="SAM" id="MobiDB-lite"/>
    </source>
</evidence>
<dbReference type="Gene3D" id="3.40.50.300">
    <property type="entry name" value="P-loop containing nucleotide triphosphate hydrolases"/>
    <property type="match status" value="2"/>
</dbReference>
<evidence type="ECO:0000256" key="6">
    <source>
        <dbReference type="ARBA" id="ARBA00022806"/>
    </source>
</evidence>
<evidence type="ECO:0000256" key="11">
    <source>
        <dbReference type="PROSITE-ProRule" id="PRU00552"/>
    </source>
</evidence>
<dbReference type="HOGENOM" id="CLU_003041_13_0_1"/>
<evidence type="ECO:0000259" key="14">
    <source>
        <dbReference type="PROSITE" id="PS51192"/>
    </source>
</evidence>
<feature type="compositionally biased region" description="Acidic residues" evidence="13">
    <location>
        <begin position="107"/>
        <end position="132"/>
    </location>
</feature>
<comment type="subcellular location">
    <subcellularLocation>
        <location evidence="1">Nucleus</location>
    </subcellularLocation>
</comment>
<dbReference type="FunCoup" id="A0A067Q826">
    <property type="interactions" value="552"/>
</dbReference>
<dbReference type="InterPro" id="IPR000629">
    <property type="entry name" value="RNA-helicase_DEAD-box_CS"/>
</dbReference>
<keyword evidence="8" id="KW-0694">RNA-binding</keyword>
<feature type="domain" description="Helicase C-terminal" evidence="15">
    <location>
        <begin position="493"/>
        <end position="638"/>
    </location>
</feature>
<proteinExistence type="inferred from homology"/>
<keyword evidence="7 12" id="KW-0067">ATP-binding</keyword>
<evidence type="ECO:0000256" key="4">
    <source>
        <dbReference type="ARBA" id="ARBA00022741"/>
    </source>
</evidence>
<feature type="compositionally biased region" description="Polar residues" evidence="13">
    <location>
        <begin position="284"/>
        <end position="294"/>
    </location>
</feature>
<dbReference type="SMART" id="SM00490">
    <property type="entry name" value="HELICc"/>
    <property type="match status" value="1"/>
</dbReference>
<comment type="similarity">
    <text evidence="12">Belongs to the DEAD box helicase family.</text>
</comment>
<dbReference type="PANTHER" id="PTHR47959:SF1">
    <property type="entry name" value="ATP-DEPENDENT RNA HELICASE DBPA"/>
    <property type="match status" value="1"/>
</dbReference>
<dbReference type="Proteomes" id="UP000027265">
    <property type="component" value="Unassembled WGS sequence"/>
</dbReference>
<dbReference type="OrthoDB" id="4310724at2759"/>
<evidence type="ECO:0000313" key="18">
    <source>
        <dbReference type="Proteomes" id="UP000027265"/>
    </source>
</evidence>
<keyword evidence="18" id="KW-1185">Reference proteome</keyword>
<dbReference type="PANTHER" id="PTHR47959">
    <property type="entry name" value="ATP-DEPENDENT RNA HELICASE RHLE-RELATED"/>
    <property type="match status" value="1"/>
</dbReference>
<accession>A0A067Q826</accession>
<dbReference type="GO" id="GO:0005829">
    <property type="term" value="C:cytosol"/>
    <property type="evidence" value="ECO:0007669"/>
    <property type="project" value="TreeGrafter"/>
</dbReference>
<dbReference type="GO" id="GO:0005524">
    <property type="term" value="F:ATP binding"/>
    <property type="evidence" value="ECO:0007669"/>
    <property type="project" value="UniProtKB-KW"/>
</dbReference>
<reference evidence="18" key="1">
    <citation type="journal article" date="2014" name="Proc. Natl. Acad. Sci. U.S.A.">
        <title>Extensive sampling of basidiomycete genomes demonstrates inadequacy of the white-rot/brown-rot paradigm for wood decay fungi.</title>
        <authorList>
            <person name="Riley R."/>
            <person name="Salamov A.A."/>
            <person name="Brown D.W."/>
            <person name="Nagy L.G."/>
            <person name="Floudas D."/>
            <person name="Held B.W."/>
            <person name="Levasseur A."/>
            <person name="Lombard V."/>
            <person name="Morin E."/>
            <person name="Otillar R."/>
            <person name="Lindquist E.A."/>
            <person name="Sun H."/>
            <person name="LaButti K.M."/>
            <person name="Schmutz J."/>
            <person name="Jabbour D."/>
            <person name="Luo H."/>
            <person name="Baker S.E."/>
            <person name="Pisabarro A.G."/>
            <person name="Walton J.D."/>
            <person name="Blanchette R.A."/>
            <person name="Henrissat B."/>
            <person name="Martin F."/>
            <person name="Cullen D."/>
            <person name="Hibbett D.S."/>
            <person name="Grigoriev I.V."/>
        </authorList>
    </citation>
    <scope>NUCLEOTIDE SEQUENCE [LARGE SCALE GENOMIC DNA]</scope>
    <source>
        <strain evidence="18">MUCL 33604</strain>
    </source>
</reference>
<comment type="catalytic activity">
    <reaction evidence="10">
        <text>ATP + H2O = ADP + phosphate + H(+)</text>
        <dbReference type="Rhea" id="RHEA:13065"/>
        <dbReference type="ChEBI" id="CHEBI:15377"/>
        <dbReference type="ChEBI" id="CHEBI:15378"/>
        <dbReference type="ChEBI" id="CHEBI:30616"/>
        <dbReference type="ChEBI" id="CHEBI:43474"/>
        <dbReference type="ChEBI" id="CHEBI:456216"/>
        <dbReference type="EC" id="3.6.4.13"/>
    </reaction>
</comment>
<evidence type="ECO:0000256" key="8">
    <source>
        <dbReference type="ARBA" id="ARBA00022884"/>
    </source>
</evidence>
<evidence type="ECO:0000256" key="9">
    <source>
        <dbReference type="ARBA" id="ARBA00023242"/>
    </source>
</evidence>
<keyword evidence="4 12" id="KW-0547">Nucleotide-binding</keyword>
<dbReference type="Pfam" id="PF00270">
    <property type="entry name" value="DEAD"/>
    <property type="match status" value="2"/>
</dbReference>
<evidence type="ECO:0000256" key="12">
    <source>
        <dbReference type="RuleBase" id="RU000492"/>
    </source>
</evidence>
<keyword evidence="6 12" id="KW-0347">Helicase</keyword>
<feature type="region of interest" description="Disordered" evidence="13">
    <location>
        <begin position="85"/>
        <end position="133"/>
    </location>
</feature>
<dbReference type="GO" id="GO:0010467">
    <property type="term" value="P:gene expression"/>
    <property type="evidence" value="ECO:0007669"/>
    <property type="project" value="UniProtKB-ARBA"/>
</dbReference>
<feature type="region of interest" description="Disordered" evidence="13">
    <location>
        <begin position="1"/>
        <end position="38"/>
    </location>
</feature>
<dbReference type="GO" id="GO:0005634">
    <property type="term" value="C:nucleus"/>
    <property type="evidence" value="ECO:0007669"/>
    <property type="project" value="UniProtKB-SubCell"/>
</dbReference>
<dbReference type="SUPFAM" id="SSF52540">
    <property type="entry name" value="P-loop containing nucleoside triphosphate hydrolases"/>
    <property type="match status" value="1"/>
</dbReference>
<evidence type="ECO:0000256" key="10">
    <source>
        <dbReference type="ARBA" id="ARBA00047984"/>
    </source>
</evidence>
<dbReference type="GO" id="GO:0003724">
    <property type="term" value="F:RNA helicase activity"/>
    <property type="evidence" value="ECO:0007669"/>
    <property type="project" value="UniProtKB-EC"/>
</dbReference>
<dbReference type="GO" id="GO:0042254">
    <property type="term" value="P:ribosome biogenesis"/>
    <property type="evidence" value="ECO:0007669"/>
    <property type="project" value="UniProtKB-KW"/>
</dbReference>
<dbReference type="EC" id="3.6.4.13" evidence="2"/>
<feature type="domain" description="DEAD-box RNA helicase Q" evidence="16">
    <location>
        <begin position="139"/>
        <end position="167"/>
    </location>
</feature>
<evidence type="ECO:0000259" key="16">
    <source>
        <dbReference type="PROSITE" id="PS51195"/>
    </source>
</evidence>
<dbReference type="PROSITE" id="PS51192">
    <property type="entry name" value="HELICASE_ATP_BIND_1"/>
    <property type="match status" value="1"/>
</dbReference>
<evidence type="ECO:0000259" key="15">
    <source>
        <dbReference type="PROSITE" id="PS51194"/>
    </source>
</evidence>
<name>A0A067Q826_9AGAM</name>
<feature type="short sequence motif" description="Q motif" evidence="11">
    <location>
        <begin position="139"/>
        <end position="167"/>
    </location>
</feature>
<keyword evidence="9" id="KW-0539">Nucleus</keyword>
<sequence length="789" mass="86728">MAQSKRKLKLSSSTVSASNKRSKLTHVHTNPNDLPWKTVSRSKGAWLGADDGILELEEVEGVEVVYEEGENGKVARFNVLDEDEEHAGGQVEGDDPPTGEVGYEQEPGADNEGDDSIPLPETEDTSPPEETFDTQSLLQNWLAYPLHPSLLKSLHSLSFVSPTPIQTQAIPLALSGRDVIGVAETGSGKTLAYGLPILHYILSRPRPRTQVAKARRKLSALILAPTRELALQVSSHLNQCLNSINKPESSPQISEGPGLAGKVSENKANAHGKGKGKGTVEGKSASTSSTSTDNPHPAKSPPLVSVAAIVGGMSSQKQRRILDRGVDILVATPGRLWDILEDDDTLAKEIKTLKFLVLDEADRMVEAGHFAELDNILRLTLQQSRQDETDPEFLGQMGEEVDESKHVVEEEMQTFVFSATMSKDLQQNLKKRRSGFKGAFSKAGSKPASTLDDLLLRLDFRDPEPEVIDLSPEGGVVSSLRESKVECLSADKDVYLYYFLLRYPGRSLVFLSSIDGIRRLMPLMELLNVKAFPLHSQLEQRQRLKNLDRFKSTSSSVLLATDIAARGLDIPSVDHVIHYQIPRSADVYVHRNGRTARANRSGFSLIMVAPDERRLVRGLMGSLKRDEAEIPELTPDLYLLDKLKARVQLARQIDKAQHKVKKENYEKNWLKVAAEAMEIELDSDLATDSEDDSAPTKKKAKAKVGSLKAELKHLLSQPLVAKGVLAKYITSGSVDIVDDLLAGESLETMLGVKRVEAGSEVNPARKKRKSAGASRKKEEDYEEWNGFGS</sequence>
<dbReference type="InParanoid" id="A0A067Q826"/>
<evidence type="ECO:0000256" key="2">
    <source>
        <dbReference type="ARBA" id="ARBA00012552"/>
    </source>
</evidence>
<dbReference type="GO" id="GO:0016787">
    <property type="term" value="F:hydrolase activity"/>
    <property type="evidence" value="ECO:0007669"/>
    <property type="project" value="UniProtKB-KW"/>
</dbReference>
<dbReference type="CDD" id="cd18787">
    <property type="entry name" value="SF2_C_DEAD"/>
    <property type="match status" value="1"/>
</dbReference>
<dbReference type="InterPro" id="IPR027417">
    <property type="entry name" value="P-loop_NTPase"/>
</dbReference>
<organism evidence="17 18">
    <name type="scientific">Jaapia argillacea MUCL 33604</name>
    <dbReference type="NCBI Taxonomy" id="933084"/>
    <lineage>
        <taxon>Eukaryota</taxon>
        <taxon>Fungi</taxon>
        <taxon>Dikarya</taxon>
        <taxon>Basidiomycota</taxon>
        <taxon>Agaricomycotina</taxon>
        <taxon>Agaricomycetes</taxon>
        <taxon>Agaricomycetidae</taxon>
        <taxon>Jaapiales</taxon>
        <taxon>Jaapiaceae</taxon>
        <taxon>Jaapia</taxon>
    </lineage>
</organism>